<reference evidence="1" key="1">
    <citation type="submission" date="2021-05" db="EMBL/GenBank/DDBJ databases">
        <title>Energy efficiency and biological interactions define the core microbiome of deep oligotrophic groundwater.</title>
        <authorList>
            <person name="Mehrshad M."/>
            <person name="Lopez-Fernandez M."/>
            <person name="Bell E."/>
            <person name="Bernier-Latmani R."/>
            <person name="Bertilsson S."/>
            <person name="Dopson M."/>
        </authorList>
    </citation>
    <scope>NUCLEOTIDE SEQUENCE</scope>
    <source>
        <strain evidence="1">Modern_marine.mb.64</strain>
    </source>
</reference>
<organism evidence="1 2">
    <name type="scientific">Eiseniibacteriota bacterium</name>
    <dbReference type="NCBI Taxonomy" id="2212470"/>
    <lineage>
        <taxon>Bacteria</taxon>
        <taxon>Candidatus Eiseniibacteriota</taxon>
    </lineage>
</organism>
<sequence>MLTGWTARCLDCQMNLFCDGHVHIHREFDLQRLFEGALDRAAELGGPLMLLLTETSGRNEFARLRSAGGIGSTRKLRCRSLLESLSVRIERDGDAGHPEIYLMAGRQFQSAEKLELLALCLNPEHSLNEVPDRSLPAAAIVQRTLEAGAVSVLPWGVGKWIGRRGRLVQRLARDPEWKENPHFFLGDIAHRCSPLPEPKVFGGDVRVLSGTDLLPLPGSEDRLAGYGFTLEGELDPEHPGSALLELFNQRAPIRRYGRRETFLSMIREQLQYRLHCGGRVS</sequence>
<dbReference type="Proteomes" id="UP000777784">
    <property type="component" value="Unassembled WGS sequence"/>
</dbReference>
<comment type="caution">
    <text evidence="1">The sequence shown here is derived from an EMBL/GenBank/DDBJ whole genome shotgun (WGS) entry which is preliminary data.</text>
</comment>
<evidence type="ECO:0000313" key="1">
    <source>
        <dbReference type="EMBL" id="MBU2689433.1"/>
    </source>
</evidence>
<protein>
    <submittedName>
        <fullName evidence="1">Uncharacterized protein</fullName>
    </submittedName>
</protein>
<name>A0A948RR13_UNCEI</name>
<proteinExistence type="predicted"/>
<gene>
    <name evidence="1" type="ORF">KJ970_00770</name>
</gene>
<accession>A0A948RR13</accession>
<evidence type="ECO:0000313" key="2">
    <source>
        <dbReference type="Proteomes" id="UP000777784"/>
    </source>
</evidence>
<dbReference type="AlphaFoldDB" id="A0A948RR13"/>
<dbReference type="EMBL" id="JAHJDP010000004">
    <property type="protein sequence ID" value="MBU2689433.1"/>
    <property type="molecule type" value="Genomic_DNA"/>
</dbReference>